<evidence type="ECO:0008006" key="3">
    <source>
        <dbReference type="Google" id="ProtNLM"/>
    </source>
</evidence>
<evidence type="ECO:0000313" key="1">
    <source>
        <dbReference type="EMBL" id="AKP52822.1"/>
    </source>
</evidence>
<reference evidence="1 2" key="1">
    <citation type="submission" date="2015-07" db="EMBL/GenBank/DDBJ databases">
        <authorList>
            <person name="Kim K.M."/>
        </authorList>
    </citation>
    <scope>NUCLEOTIDE SEQUENCE [LARGE SCALE GENOMIC DNA]</scope>
    <source>
        <strain evidence="1 2">KCTC 12363</strain>
    </source>
</reference>
<dbReference type="STRING" id="320787.CA2015_3433"/>
<dbReference type="AlphaFoldDB" id="A0A0H4PWS4"/>
<dbReference type="OrthoDB" id="5700441at2"/>
<proteinExistence type="predicted"/>
<dbReference type="PATRIC" id="fig|320787.5.peg.3755"/>
<sequence>MFRFFAGIITAIAVIWSFQYFMGKSKQQEEIQLNSALLEQQIKQVGKLIVTEGQFSQVLSYKNTKKNYFDIFSANKKALVIVNAKVTIAYDLRQIKTEVDPEAKQVRILFLPEPEINIYPDLQYYDVSQDYFNKFDAADYNKIKGSVNKMVQAKIDQSDLKDDAKERLINELSKIYILTNSMGWSLQYQETTISSPSDLDNLKF</sequence>
<dbReference type="Proteomes" id="UP000036520">
    <property type="component" value="Chromosome"/>
</dbReference>
<dbReference type="RefSeq" id="WP_048643000.1">
    <property type="nucleotide sequence ID" value="NZ_CP012040.1"/>
</dbReference>
<accession>A0A0H4PWS4</accession>
<dbReference type="Pfam" id="PF14014">
    <property type="entry name" value="DUF4230"/>
    <property type="match status" value="1"/>
</dbReference>
<gene>
    <name evidence="1" type="ORF">CA2015_3433</name>
</gene>
<organism evidence="1 2">
    <name type="scientific">Cyclobacterium amurskyense</name>
    <dbReference type="NCBI Taxonomy" id="320787"/>
    <lineage>
        <taxon>Bacteria</taxon>
        <taxon>Pseudomonadati</taxon>
        <taxon>Bacteroidota</taxon>
        <taxon>Cytophagia</taxon>
        <taxon>Cytophagales</taxon>
        <taxon>Cyclobacteriaceae</taxon>
        <taxon>Cyclobacterium</taxon>
    </lineage>
</organism>
<protein>
    <recommendedName>
        <fullName evidence="3">DUF4230 domain-containing protein</fullName>
    </recommendedName>
</protein>
<keyword evidence="2" id="KW-1185">Reference proteome</keyword>
<dbReference type="InterPro" id="IPR025324">
    <property type="entry name" value="DUF4230"/>
</dbReference>
<evidence type="ECO:0000313" key="2">
    <source>
        <dbReference type="Proteomes" id="UP000036520"/>
    </source>
</evidence>
<name>A0A0H4PWS4_9BACT</name>
<dbReference type="EMBL" id="CP012040">
    <property type="protein sequence ID" value="AKP52822.1"/>
    <property type="molecule type" value="Genomic_DNA"/>
</dbReference>
<dbReference type="KEGG" id="camu:CA2015_3433"/>